<feature type="transmembrane region" description="Helical" evidence="1">
    <location>
        <begin position="51"/>
        <end position="75"/>
    </location>
</feature>
<gene>
    <name evidence="2" type="primary">Cnig_chr_V.g17721</name>
    <name evidence="2" type="ORF">B9Z55_017721</name>
</gene>
<feature type="transmembrane region" description="Helical" evidence="1">
    <location>
        <begin position="140"/>
        <end position="161"/>
    </location>
</feature>
<keyword evidence="1" id="KW-0472">Membrane</keyword>
<evidence type="ECO:0008006" key="4">
    <source>
        <dbReference type="Google" id="ProtNLM"/>
    </source>
</evidence>
<dbReference type="SUPFAM" id="SSF81321">
    <property type="entry name" value="Family A G protein-coupled receptor-like"/>
    <property type="match status" value="1"/>
</dbReference>
<dbReference type="Pfam" id="PF10326">
    <property type="entry name" value="7TM_GPCR_Str"/>
    <property type="match status" value="1"/>
</dbReference>
<reference evidence="3" key="1">
    <citation type="submission" date="2017-10" db="EMBL/GenBank/DDBJ databases">
        <title>Rapid genome shrinkage in a self-fertile nematode reveals novel sperm competition proteins.</title>
        <authorList>
            <person name="Yin D."/>
            <person name="Schwarz E.M."/>
            <person name="Thomas C.G."/>
            <person name="Felde R.L."/>
            <person name="Korf I.F."/>
            <person name="Cutter A.D."/>
            <person name="Schartner C.M."/>
            <person name="Ralston E.J."/>
            <person name="Meyer B.J."/>
            <person name="Haag E.S."/>
        </authorList>
    </citation>
    <scope>NUCLEOTIDE SEQUENCE [LARGE SCALE GENOMIC DNA]</scope>
    <source>
        <strain evidence="3">JU1422</strain>
    </source>
</reference>
<comment type="caution">
    <text evidence="2">The sequence shown here is derived from an EMBL/GenBank/DDBJ whole genome shotgun (WGS) entry which is preliminary data.</text>
</comment>
<name>A0A2G5TAS5_9PELO</name>
<feature type="transmembrane region" description="Helical" evidence="1">
    <location>
        <begin position="212"/>
        <end position="231"/>
    </location>
</feature>
<keyword evidence="1" id="KW-1133">Transmembrane helix</keyword>
<dbReference type="InterPro" id="IPR019428">
    <property type="entry name" value="7TM_GPCR_serpentine_rcpt_Str"/>
</dbReference>
<organism evidence="2 3">
    <name type="scientific">Caenorhabditis nigoni</name>
    <dbReference type="NCBI Taxonomy" id="1611254"/>
    <lineage>
        <taxon>Eukaryota</taxon>
        <taxon>Metazoa</taxon>
        <taxon>Ecdysozoa</taxon>
        <taxon>Nematoda</taxon>
        <taxon>Chromadorea</taxon>
        <taxon>Rhabditida</taxon>
        <taxon>Rhabditina</taxon>
        <taxon>Rhabditomorpha</taxon>
        <taxon>Rhabditoidea</taxon>
        <taxon>Rhabditidae</taxon>
        <taxon>Peloderinae</taxon>
        <taxon>Caenorhabditis</taxon>
    </lineage>
</organism>
<sequence>MATNETVSHTKYVTYAQHVAQLGFISTTFTCLILIYLTVFEVKRNFGSYKYFLVSFPVFGMVFATSEVVLYLNVFSHNAGYLYYSTSHPFNLGTFWVDWLLVFYAGVYALTISMIAIQFVYRYWAIFSDKKLSLFKGWKFLFSLFYSLFFGLLWSIGMFYFCKIDEYSRSYFAKDLLLKYKIDISEIAGMALVAYNADGSIRWRNSSCTLNMTLIMLIQYSIIIYCAVRMYHDMESKLQLLSASLRNLHKQFFKTLILQIVTPTIILFSPVMLIIYLPFFDLEVSLPTGIFLCALTTYPALDACIVTYVVQDYRNAAKHMLIRELDRVRSWLAPSREAHDAPTQTGITD</sequence>
<protein>
    <recommendedName>
        <fullName evidence="4">G-protein coupled receptors family 1 profile domain-containing protein</fullName>
    </recommendedName>
</protein>
<feature type="transmembrane region" description="Helical" evidence="1">
    <location>
        <begin position="252"/>
        <end position="277"/>
    </location>
</feature>
<feature type="transmembrane region" description="Helical" evidence="1">
    <location>
        <begin position="95"/>
        <end position="120"/>
    </location>
</feature>
<feature type="transmembrane region" description="Helical" evidence="1">
    <location>
        <begin position="289"/>
        <end position="310"/>
    </location>
</feature>
<evidence type="ECO:0000256" key="1">
    <source>
        <dbReference type="SAM" id="Phobius"/>
    </source>
</evidence>
<evidence type="ECO:0000313" key="3">
    <source>
        <dbReference type="Proteomes" id="UP000230233"/>
    </source>
</evidence>
<keyword evidence="1" id="KW-0812">Transmembrane</keyword>
<dbReference type="PANTHER" id="PTHR46000:SF11">
    <property type="entry name" value="SEVEN TM RECEPTOR"/>
    <property type="match status" value="1"/>
</dbReference>
<keyword evidence="3" id="KW-1185">Reference proteome</keyword>
<feature type="transmembrane region" description="Helical" evidence="1">
    <location>
        <begin position="20"/>
        <end position="39"/>
    </location>
</feature>
<dbReference type="STRING" id="1611254.A0A2G5TAS5"/>
<dbReference type="EMBL" id="PDUG01000005">
    <property type="protein sequence ID" value="PIC24347.1"/>
    <property type="molecule type" value="Genomic_DNA"/>
</dbReference>
<proteinExistence type="predicted"/>
<accession>A0A2G5TAS5</accession>
<dbReference type="PANTHER" id="PTHR46000">
    <property type="entry name" value="SEVEN TM RECEPTOR-RELATED"/>
    <property type="match status" value="1"/>
</dbReference>
<dbReference type="AlphaFoldDB" id="A0A2G5TAS5"/>
<evidence type="ECO:0000313" key="2">
    <source>
        <dbReference type="EMBL" id="PIC24347.1"/>
    </source>
</evidence>
<dbReference type="Proteomes" id="UP000230233">
    <property type="component" value="Chromosome V"/>
</dbReference>